<comment type="caution">
    <text evidence="10">The sequence shown here is derived from an EMBL/GenBank/DDBJ whole genome shotgun (WGS) entry which is preliminary data.</text>
</comment>
<evidence type="ECO:0000259" key="7">
    <source>
        <dbReference type="PROSITE" id="PS50002"/>
    </source>
</evidence>
<dbReference type="SUPFAM" id="SSF50044">
    <property type="entry name" value="SH3-domain"/>
    <property type="match status" value="2"/>
</dbReference>
<dbReference type="Proteomes" id="UP000807353">
    <property type="component" value="Unassembled WGS sequence"/>
</dbReference>
<dbReference type="CDD" id="cd00174">
    <property type="entry name" value="SH3"/>
    <property type="match status" value="1"/>
</dbReference>
<dbReference type="InterPro" id="IPR020454">
    <property type="entry name" value="DAG/PE-bd"/>
</dbReference>
<gene>
    <name evidence="10" type="ORF">BDZ94DRAFT_1296252</name>
</gene>
<keyword evidence="11" id="KW-1185">Reference proteome</keyword>
<proteinExistence type="predicted"/>
<dbReference type="GO" id="GO:0030833">
    <property type="term" value="P:regulation of actin filament polymerization"/>
    <property type="evidence" value="ECO:0007669"/>
    <property type="project" value="TreeGrafter"/>
</dbReference>
<evidence type="ECO:0000256" key="5">
    <source>
        <dbReference type="PROSITE-ProRule" id="PRU01077"/>
    </source>
</evidence>
<dbReference type="AlphaFoldDB" id="A0A9P5Y8Y4"/>
<dbReference type="InterPro" id="IPR035459">
    <property type="entry name" value="Bzz1_SH3_1"/>
</dbReference>
<accession>A0A9P5Y8Y4</accession>
<dbReference type="PROSITE" id="PS00479">
    <property type="entry name" value="ZF_DAG_PE_1"/>
    <property type="match status" value="1"/>
</dbReference>
<dbReference type="InterPro" id="IPR036028">
    <property type="entry name" value="SH3-like_dom_sf"/>
</dbReference>
<keyword evidence="3" id="KW-0862">Zinc</keyword>
<name>A0A9P5Y8Y4_9AGAR</name>
<dbReference type="SMART" id="SM00055">
    <property type="entry name" value="FCH"/>
    <property type="match status" value="1"/>
</dbReference>
<dbReference type="CDD" id="cd11912">
    <property type="entry name" value="SH3_Bzz1_1"/>
    <property type="match status" value="1"/>
</dbReference>
<dbReference type="Gene3D" id="3.30.60.20">
    <property type="match status" value="1"/>
</dbReference>
<dbReference type="PROSITE" id="PS51741">
    <property type="entry name" value="F_BAR"/>
    <property type="match status" value="1"/>
</dbReference>
<feature type="domain" description="Phorbol-ester/DAG-type" evidence="8">
    <location>
        <begin position="408"/>
        <end position="458"/>
    </location>
</feature>
<dbReference type="GO" id="GO:0030864">
    <property type="term" value="C:cortical actin cytoskeleton"/>
    <property type="evidence" value="ECO:0007669"/>
    <property type="project" value="UniProtKB-ARBA"/>
</dbReference>
<organism evidence="10 11">
    <name type="scientific">Collybia nuda</name>
    <dbReference type="NCBI Taxonomy" id="64659"/>
    <lineage>
        <taxon>Eukaryota</taxon>
        <taxon>Fungi</taxon>
        <taxon>Dikarya</taxon>
        <taxon>Basidiomycota</taxon>
        <taxon>Agaricomycotina</taxon>
        <taxon>Agaricomycetes</taxon>
        <taxon>Agaricomycetidae</taxon>
        <taxon>Agaricales</taxon>
        <taxon>Tricholomatineae</taxon>
        <taxon>Clitocybaceae</taxon>
        <taxon>Collybia</taxon>
    </lineage>
</organism>
<feature type="region of interest" description="Disordered" evidence="6">
    <location>
        <begin position="459"/>
        <end position="483"/>
    </location>
</feature>
<evidence type="ECO:0000313" key="11">
    <source>
        <dbReference type="Proteomes" id="UP000807353"/>
    </source>
</evidence>
<dbReference type="Gene3D" id="1.20.1270.60">
    <property type="entry name" value="Arfaptin homology (AH) domain/BAR domain"/>
    <property type="match status" value="1"/>
</dbReference>
<dbReference type="PANTHER" id="PTHR15735:SF21">
    <property type="entry name" value="PROTEIN NERVOUS WRECK"/>
    <property type="match status" value="1"/>
</dbReference>
<reference evidence="10" key="1">
    <citation type="submission" date="2020-11" db="EMBL/GenBank/DDBJ databases">
        <authorList>
            <consortium name="DOE Joint Genome Institute"/>
            <person name="Ahrendt S."/>
            <person name="Riley R."/>
            <person name="Andreopoulos W."/>
            <person name="Labutti K."/>
            <person name="Pangilinan J."/>
            <person name="Ruiz-Duenas F.J."/>
            <person name="Barrasa J.M."/>
            <person name="Sanchez-Garcia M."/>
            <person name="Camarero S."/>
            <person name="Miyauchi S."/>
            <person name="Serrano A."/>
            <person name="Linde D."/>
            <person name="Babiker R."/>
            <person name="Drula E."/>
            <person name="Ayuso-Fernandez I."/>
            <person name="Pacheco R."/>
            <person name="Padilla G."/>
            <person name="Ferreira P."/>
            <person name="Barriuso J."/>
            <person name="Kellner H."/>
            <person name="Castanera R."/>
            <person name="Alfaro M."/>
            <person name="Ramirez L."/>
            <person name="Pisabarro A.G."/>
            <person name="Kuo A."/>
            <person name="Tritt A."/>
            <person name="Lipzen A."/>
            <person name="He G."/>
            <person name="Yan M."/>
            <person name="Ng V."/>
            <person name="Cullen D."/>
            <person name="Martin F."/>
            <person name="Rosso M.-N."/>
            <person name="Henrissat B."/>
            <person name="Hibbett D."/>
            <person name="Martinez A.T."/>
            <person name="Grigoriev I.V."/>
        </authorList>
    </citation>
    <scope>NUCLEOTIDE SEQUENCE</scope>
    <source>
        <strain evidence="10">CBS 247.69</strain>
    </source>
</reference>
<dbReference type="InterPro" id="IPR001060">
    <property type="entry name" value="FCH_dom"/>
</dbReference>
<dbReference type="Pfam" id="PF14604">
    <property type="entry name" value="SH3_9"/>
    <property type="match status" value="2"/>
</dbReference>
<dbReference type="SUPFAM" id="SSF57889">
    <property type="entry name" value="Cysteine-rich domain"/>
    <property type="match status" value="1"/>
</dbReference>
<dbReference type="Gene3D" id="2.30.30.40">
    <property type="entry name" value="SH3 Domains"/>
    <property type="match status" value="2"/>
</dbReference>
<evidence type="ECO:0000256" key="1">
    <source>
        <dbReference type="ARBA" id="ARBA00022443"/>
    </source>
</evidence>
<dbReference type="PRINTS" id="PR00008">
    <property type="entry name" value="DAGPEDOMAIN"/>
</dbReference>
<sequence>MEPTVQSFGETLPDQVERIASLFDAHLELIGDVRELYTSRAALEREYATKLQLLTKKAADKKSKMEALIVVGSDPTKSWDTNTLRQNSLNAAYDAIMNSMTSTAQDHVNIADALASQVVEVLKGLEKKSEDAKKKEIQFFQKLLGDRDRVYAERLKSKQKYDEDCVEADSYRQKGRAQDDRHADRAARQAEQQRNDMLSSKNVYIISTAIANKSKAQFYEINLPELENQFQSLQHRLVERFAKLLRHTQTLQLSHLDVLKSRINGVELALEKVDPARDQGIFIEHNIRPFTLPNDWVFEPCATFYDTSEMSVELAPKIFLQNKLSRCRSKLQELKPYIDEKKRDATQLSKQILAYRPDHTLGEIDDVSDSYLEANHQLMLYETSERILDTEIEIIVAAVGGDEGSLQPHSFKSSSFSIPTHCEYCKTSIWGLSKQGKTCKLCGISVHSKCELKVPANCGESEGGHRPSILSRHGKSLSRTASQVVPEAQMPTASSFMQSTASEESHEEVYPSALVLFDFTPTSEFELGISEGAIVRVKEPDDGSGWAKVVDTHGRDGLVPASYLDSNGPVSSQPSATQQGPGQYVRAIYPYVAQGADELGFQEGETIELTSGPTGGRNFGDGWWEGEKDLSFVSSTVAPITSL</sequence>
<dbReference type="InterPro" id="IPR031160">
    <property type="entry name" value="F_BAR_dom"/>
</dbReference>
<evidence type="ECO:0000313" key="10">
    <source>
        <dbReference type="EMBL" id="KAF9465752.1"/>
    </source>
</evidence>
<dbReference type="GO" id="GO:0030036">
    <property type="term" value="P:actin cytoskeleton organization"/>
    <property type="evidence" value="ECO:0007669"/>
    <property type="project" value="UniProtKB-ARBA"/>
</dbReference>
<dbReference type="InterPro" id="IPR002219">
    <property type="entry name" value="PKC_DAG/PE"/>
</dbReference>
<dbReference type="InterPro" id="IPR046349">
    <property type="entry name" value="C1-like_sf"/>
</dbReference>
<dbReference type="GO" id="GO:0046872">
    <property type="term" value="F:metal ion binding"/>
    <property type="evidence" value="ECO:0007669"/>
    <property type="project" value="UniProtKB-KW"/>
</dbReference>
<evidence type="ECO:0000256" key="4">
    <source>
        <dbReference type="PROSITE-ProRule" id="PRU00192"/>
    </source>
</evidence>
<protein>
    <recommendedName>
        <fullName evidence="12">Protein BZZ1</fullName>
    </recommendedName>
</protein>
<evidence type="ECO:0000256" key="3">
    <source>
        <dbReference type="ARBA" id="ARBA00022833"/>
    </source>
</evidence>
<dbReference type="SUPFAM" id="SSF103657">
    <property type="entry name" value="BAR/IMD domain-like"/>
    <property type="match status" value="1"/>
</dbReference>
<dbReference type="EMBL" id="MU150245">
    <property type="protein sequence ID" value="KAF9465752.1"/>
    <property type="molecule type" value="Genomic_DNA"/>
</dbReference>
<feature type="domain" description="F-BAR" evidence="9">
    <location>
        <begin position="1"/>
        <end position="278"/>
    </location>
</feature>
<evidence type="ECO:0000256" key="6">
    <source>
        <dbReference type="SAM" id="MobiDB-lite"/>
    </source>
</evidence>
<dbReference type="InterPro" id="IPR027267">
    <property type="entry name" value="AH/BAR_dom_sf"/>
</dbReference>
<dbReference type="PROSITE" id="PS50002">
    <property type="entry name" value="SH3"/>
    <property type="match status" value="2"/>
</dbReference>
<feature type="domain" description="SH3" evidence="7">
    <location>
        <begin position="508"/>
        <end position="569"/>
    </location>
</feature>
<dbReference type="OrthoDB" id="8783038at2759"/>
<evidence type="ECO:0000259" key="9">
    <source>
        <dbReference type="PROSITE" id="PS51741"/>
    </source>
</evidence>
<feature type="domain" description="SH3" evidence="7">
    <location>
        <begin position="580"/>
        <end position="643"/>
    </location>
</feature>
<evidence type="ECO:0000256" key="2">
    <source>
        <dbReference type="ARBA" id="ARBA00022723"/>
    </source>
</evidence>
<dbReference type="SMART" id="SM00109">
    <property type="entry name" value="C1"/>
    <property type="match status" value="1"/>
</dbReference>
<keyword evidence="5" id="KW-0175">Coiled coil</keyword>
<evidence type="ECO:0008006" key="12">
    <source>
        <dbReference type="Google" id="ProtNLM"/>
    </source>
</evidence>
<evidence type="ECO:0000259" key="8">
    <source>
        <dbReference type="PROSITE" id="PS50081"/>
    </source>
</evidence>
<dbReference type="SMART" id="SM00326">
    <property type="entry name" value="SH3"/>
    <property type="match status" value="2"/>
</dbReference>
<dbReference type="InterPro" id="IPR001452">
    <property type="entry name" value="SH3_domain"/>
</dbReference>
<dbReference type="Pfam" id="PF00611">
    <property type="entry name" value="FCH"/>
    <property type="match status" value="1"/>
</dbReference>
<dbReference type="Pfam" id="PF00130">
    <property type="entry name" value="C1_1"/>
    <property type="match status" value="1"/>
</dbReference>
<dbReference type="PANTHER" id="PTHR15735">
    <property type="entry name" value="FCH AND DOUBLE SH3 DOMAINS PROTEIN"/>
    <property type="match status" value="1"/>
</dbReference>
<dbReference type="PROSITE" id="PS50081">
    <property type="entry name" value="ZF_DAG_PE_2"/>
    <property type="match status" value="1"/>
</dbReference>
<dbReference type="CDD" id="cd20824">
    <property type="entry name" value="C1_SpBZZ1-like"/>
    <property type="match status" value="1"/>
</dbReference>
<keyword evidence="1 4" id="KW-0728">SH3 domain</keyword>
<keyword evidence="2" id="KW-0479">Metal-binding</keyword>